<dbReference type="RefSeq" id="XP_055870376.1">
    <property type="nucleotide sequence ID" value="XM_056014401.1"/>
</dbReference>
<dbReference type="RefSeq" id="XP_055870378.1">
    <property type="nucleotide sequence ID" value="XM_056014403.1"/>
</dbReference>
<dbReference type="InterPro" id="IPR027417">
    <property type="entry name" value="P-loop_NTPase"/>
</dbReference>
<keyword evidence="2" id="KW-0547">Nucleotide-binding</keyword>
<evidence type="ECO:0000313" key="7">
    <source>
        <dbReference type="RefSeq" id="XP_055870376.1"/>
    </source>
</evidence>
<dbReference type="PANTHER" id="PTHR10903">
    <property type="entry name" value="GTPASE, IMAP FAMILY MEMBER-RELATED"/>
    <property type="match status" value="1"/>
</dbReference>
<evidence type="ECO:0000256" key="1">
    <source>
        <dbReference type="ARBA" id="ARBA00008535"/>
    </source>
</evidence>
<keyword evidence="5" id="KW-1185">Reference proteome</keyword>
<dbReference type="Gene3D" id="3.40.50.300">
    <property type="entry name" value="P-loop containing nucleotide triphosphate hydrolases"/>
    <property type="match status" value="1"/>
</dbReference>
<accession>A0A9W2Z5W0</accession>
<comment type="similarity">
    <text evidence="1">Belongs to the TRAFAC class TrmE-Era-EngA-EngB-Septin-like GTPase superfamily. AIG1/Toc34/Toc159-like paraseptin GTPase family. IAN subfamily.</text>
</comment>
<evidence type="ECO:0000256" key="3">
    <source>
        <dbReference type="ARBA" id="ARBA00023134"/>
    </source>
</evidence>
<dbReference type="RefSeq" id="XP_055870379.1">
    <property type="nucleotide sequence ID" value="XM_056014404.1"/>
</dbReference>
<protein>
    <submittedName>
        <fullName evidence="6 7">Uncharacterized protein LOC106067382</fullName>
    </submittedName>
</protein>
<gene>
    <name evidence="6 7 8 9 10" type="primary">LOC106067382</name>
</gene>
<dbReference type="PROSITE" id="PS51720">
    <property type="entry name" value="G_AIG1"/>
    <property type="match status" value="1"/>
</dbReference>
<organism evidence="5 10">
    <name type="scientific">Biomphalaria glabrata</name>
    <name type="common">Bloodfluke planorb</name>
    <name type="synonym">Freshwater snail</name>
    <dbReference type="NCBI Taxonomy" id="6526"/>
    <lineage>
        <taxon>Eukaryota</taxon>
        <taxon>Metazoa</taxon>
        <taxon>Spiralia</taxon>
        <taxon>Lophotrochozoa</taxon>
        <taxon>Mollusca</taxon>
        <taxon>Gastropoda</taxon>
        <taxon>Heterobranchia</taxon>
        <taxon>Euthyneura</taxon>
        <taxon>Panpulmonata</taxon>
        <taxon>Hygrophila</taxon>
        <taxon>Lymnaeoidea</taxon>
        <taxon>Planorbidae</taxon>
        <taxon>Biomphalaria</taxon>
    </lineage>
</organism>
<dbReference type="InterPro" id="IPR045058">
    <property type="entry name" value="GIMA/IAN/Toc"/>
</dbReference>
<dbReference type="GO" id="GO:0005525">
    <property type="term" value="F:GTP binding"/>
    <property type="evidence" value="ECO:0007669"/>
    <property type="project" value="UniProtKB-KW"/>
</dbReference>
<evidence type="ECO:0000259" key="4">
    <source>
        <dbReference type="PROSITE" id="PS51720"/>
    </source>
</evidence>
<dbReference type="OMA" id="QISCCTC"/>
<dbReference type="SUPFAM" id="SSF52540">
    <property type="entry name" value="P-loop containing nucleoside triphosphate hydrolases"/>
    <property type="match status" value="1"/>
</dbReference>
<dbReference type="Pfam" id="PF04548">
    <property type="entry name" value="AIG1"/>
    <property type="match status" value="1"/>
</dbReference>
<dbReference type="RefSeq" id="XP_055870377.1">
    <property type="nucleotide sequence ID" value="XM_056014402.1"/>
</dbReference>
<evidence type="ECO:0000313" key="6">
    <source>
        <dbReference type="RefSeq" id="XP_055870375.1"/>
    </source>
</evidence>
<dbReference type="PANTHER" id="PTHR10903:SF184">
    <property type="entry name" value="GTP-BINDING PROTEIN A"/>
    <property type="match status" value="1"/>
</dbReference>
<dbReference type="InterPro" id="IPR006703">
    <property type="entry name" value="G_AIG1"/>
</dbReference>
<evidence type="ECO:0000256" key="2">
    <source>
        <dbReference type="ARBA" id="ARBA00022741"/>
    </source>
</evidence>
<dbReference type="AlphaFoldDB" id="A0A9W2Z5W0"/>
<evidence type="ECO:0000313" key="5">
    <source>
        <dbReference type="Proteomes" id="UP001165740"/>
    </source>
</evidence>
<feature type="domain" description="AIG1-type G" evidence="4">
    <location>
        <begin position="6"/>
        <end position="220"/>
    </location>
</feature>
<keyword evidence="3" id="KW-0342">GTP-binding</keyword>
<reference evidence="6 7" key="1">
    <citation type="submission" date="2025-04" db="UniProtKB">
        <authorList>
            <consortium name="RefSeq"/>
        </authorList>
    </citation>
    <scope>IDENTIFICATION</scope>
</reference>
<sequence>MSARNMSEITIALVGKTGHGKSSTGNTILRREAFERDSSMGDGTELLELKRDTFDGYKLKVYDLPGLEAVHLSQEHIIRQLHSLMDSAKSIHLFVFVFNYTCRFSTEEAKAFYELQKVFGNEFLRKHGMIVVTHGDNCSKNALESRLSPEQAFSLWCEHSGENFKGLIKMVDDRMLLVYNFGTFENDNDRMISSKRLHEIAIQMFQKGKPYTKQEFDRINTKNNSKGTCTIL</sequence>
<dbReference type="Proteomes" id="UP001165740">
    <property type="component" value="Chromosome 16"/>
</dbReference>
<name>A0A9W2Z5W0_BIOGL</name>
<evidence type="ECO:0000313" key="9">
    <source>
        <dbReference type="RefSeq" id="XP_055870378.1"/>
    </source>
</evidence>
<evidence type="ECO:0000313" key="10">
    <source>
        <dbReference type="RefSeq" id="XP_055870379.1"/>
    </source>
</evidence>
<dbReference type="OrthoDB" id="10061751at2759"/>
<dbReference type="RefSeq" id="XP_055870375.1">
    <property type="nucleotide sequence ID" value="XM_056014400.1"/>
</dbReference>
<evidence type="ECO:0000313" key="8">
    <source>
        <dbReference type="RefSeq" id="XP_055870377.1"/>
    </source>
</evidence>
<proteinExistence type="inferred from homology"/>
<dbReference type="GeneID" id="106067382"/>